<evidence type="ECO:0000256" key="4">
    <source>
        <dbReference type="ARBA" id="ARBA00023239"/>
    </source>
</evidence>
<dbReference type="EMBL" id="KB456272">
    <property type="protein sequence ID" value="EMF08010.1"/>
    <property type="molecule type" value="Genomic_DNA"/>
</dbReference>
<evidence type="ECO:0000256" key="9">
    <source>
        <dbReference type="SAM" id="MobiDB-lite"/>
    </source>
</evidence>
<keyword evidence="4" id="KW-0456">Lyase</keyword>
<dbReference type="NCBIfam" id="TIGR00126">
    <property type="entry name" value="deoC"/>
    <property type="match status" value="1"/>
</dbReference>
<evidence type="ECO:0000256" key="7">
    <source>
        <dbReference type="ARBA" id="ARBA00048791"/>
    </source>
</evidence>
<dbReference type="UniPathway" id="UPA00002">
    <property type="reaction ID" value="UER00468"/>
</dbReference>
<dbReference type="InterPro" id="IPR028581">
    <property type="entry name" value="DeoC_typeI"/>
</dbReference>
<dbReference type="HAMAP" id="MF_00114">
    <property type="entry name" value="DeoC_type1"/>
    <property type="match status" value="1"/>
</dbReference>
<feature type="region of interest" description="Disordered" evidence="9">
    <location>
        <begin position="265"/>
        <end position="285"/>
    </location>
</feature>
<keyword evidence="3" id="KW-0963">Cytoplasm</keyword>
<dbReference type="InterPro" id="IPR002915">
    <property type="entry name" value="DeoC/FbaB/LacD_aldolase"/>
</dbReference>
<dbReference type="SUPFAM" id="SSF51569">
    <property type="entry name" value="Aldolase"/>
    <property type="match status" value="1"/>
</dbReference>
<evidence type="ECO:0000256" key="2">
    <source>
        <dbReference type="ARBA" id="ARBA00012515"/>
    </source>
</evidence>
<dbReference type="Proteomes" id="UP000016931">
    <property type="component" value="Unassembled WGS sequence"/>
</dbReference>
<dbReference type="Pfam" id="PF01791">
    <property type="entry name" value="DeoC"/>
    <property type="match status" value="1"/>
</dbReference>
<dbReference type="OMA" id="MNACIPP"/>
<dbReference type="GeneID" id="27904511"/>
<gene>
    <name evidence="10" type="ORF">SEPMUDRAFT_152321</name>
</gene>
<keyword evidence="11" id="KW-1185">Reference proteome</keyword>
<evidence type="ECO:0000256" key="5">
    <source>
        <dbReference type="ARBA" id="ARBA00023270"/>
    </source>
</evidence>
<evidence type="ECO:0000256" key="1">
    <source>
        <dbReference type="ARBA" id="ARBA00010936"/>
    </source>
</evidence>
<dbReference type="OrthoDB" id="70823at2759"/>
<comment type="similarity">
    <text evidence="1">Belongs to the DeoC/FbaB aldolase family. DeoC type 1 subfamily.</text>
</comment>
<dbReference type="GO" id="GO:0004139">
    <property type="term" value="F:deoxyribose-phosphate aldolase activity"/>
    <property type="evidence" value="ECO:0007669"/>
    <property type="project" value="UniProtKB-EC"/>
</dbReference>
<feature type="active site" description="Schiff-base intermediate with acetaldehyde" evidence="8">
    <location>
        <position position="187"/>
    </location>
</feature>
<dbReference type="GO" id="GO:0009264">
    <property type="term" value="P:deoxyribonucleotide catabolic process"/>
    <property type="evidence" value="ECO:0007669"/>
    <property type="project" value="InterPro"/>
</dbReference>
<evidence type="ECO:0000313" key="11">
    <source>
        <dbReference type="Proteomes" id="UP000016931"/>
    </source>
</evidence>
<dbReference type="PANTHER" id="PTHR10889:SF1">
    <property type="entry name" value="DEOXYRIBOSE-PHOSPHATE ALDOLASE"/>
    <property type="match status" value="1"/>
</dbReference>
<dbReference type="InterPro" id="IPR011343">
    <property type="entry name" value="DeoC"/>
</dbReference>
<dbReference type="AlphaFoldDB" id="M3C7Z5"/>
<dbReference type="GO" id="GO:0005737">
    <property type="term" value="C:cytoplasm"/>
    <property type="evidence" value="ECO:0007669"/>
    <property type="project" value="InterPro"/>
</dbReference>
<dbReference type="HOGENOM" id="CLU_053595_0_1_1"/>
<accession>M3C7Z5</accession>
<dbReference type="Gene3D" id="3.20.20.70">
    <property type="entry name" value="Aldolase class I"/>
    <property type="match status" value="1"/>
</dbReference>
<comment type="catalytic activity">
    <reaction evidence="7">
        <text>2-deoxy-D-ribose 5-phosphate = D-glyceraldehyde 3-phosphate + acetaldehyde</text>
        <dbReference type="Rhea" id="RHEA:12821"/>
        <dbReference type="ChEBI" id="CHEBI:15343"/>
        <dbReference type="ChEBI" id="CHEBI:59776"/>
        <dbReference type="ChEBI" id="CHEBI:62877"/>
        <dbReference type="EC" id="4.1.2.4"/>
    </reaction>
</comment>
<dbReference type="STRING" id="692275.M3C7Z5"/>
<feature type="compositionally biased region" description="Polar residues" evidence="9">
    <location>
        <begin position="269"/>
        <end position="285"/>
    </location>
</feature>
<dbReference type="SMART" id="SM01133">
    <property type="entry name" value="DeoC"/>
    <property type="match status" value="1"/>
</dbReference>
<evidence type="ECO:0000256" key="6">
    <source>
        <dbReference type="ARBA" id="ARBA00032755"/>
    </source>
</evidence>
<dbReference type="CDD" id="cd00959">
    <property type="entry name" value="DeoC"/>
    <property type="match status" value="1"/>
</dbReference>
<evidence type="ECO:0000313" key="10">
    <source>
        <dbReference type="EMBL" id="EMF08010.1"/>
    </source>
</evidence>
<dbReference type="eggNOG" id="KOG3981">
    <property type="taxonomic scope" value="Eukaryota"/>
</dbReference>
<evidence type="ECO:0000256" key="8">
    <source>
        <dbReference type="PIRSR" id="PIRSR001357-50"/>
    </source>
</evidence>
<name>M3C7Z5_SPHMS</name>
<dbReference type="EC" id="4.1.2.4" evidence="2"/>
<dbReference type="PANTHER" id="PTHR10889">
    <property type="entry name" value="DEOXYRIBOSE-PHOSPHATE ALDOLASE"/>
    <property type="match status" value="1"/>
</dbReference>
<proteinExistence type="inferred from homology"/>
<dbReference type="FunFam" id="3.20.20.70:FF:000044">
    <property type="entry name" value="Deoxyribose-phosphate aldolase"/>
    <property type="match status" value="1"/>
</dbReference>
<keyword evidence="5 8" id="KW-0704">Schiff base</keyword>
<reference evidence="10 11" key="1">
    <citation type="journal article" date="2012" name="PLoS Pathog.">
        <title>Diverse lifestyles and strategies of plant pathogenesis encoded in the genomes of eighteen Dothideomycetes fungi.</title>
        <authorList>
            <person name="Ohm R.A."/>
            <person name="Feau N."/>
            <person name="Henrissat B."/>
            <person name="Schoch C.L."/>
            <person name="Horwitz B.A."/>
            <person name="Barry K.W."/>
            <person name="Condon B.J."/>
            <person name="Copeland A.C."/>
            <person name="Dhillon B."/>
            <person name="Glaser F."/>
            <person name="Hesse C.N."/>
            <person name="Kosti I."/>
            <person name="LaButti K."/>
            <person name="Lindquist E.A."/>
            <person name="Lucas S."/>
            <person name="Salamov A.A."/>
            <person name="Bradshaw R.E."/>
            <person name="Ciuffetti L."/>
            <person name="Hamelin R.C."/>
            <person name="Kema G.H.J."/>
            <person name="Lawrence C."/>
            <person name="Scott J.A."/>
            <person name="Spatafora J.W."/>
            <person name="Turgeon B.G."/>
            <person name="de Wit P.J.G.M."/>
            <person name="Zhong S."/>
            <person name="Goodwin S.B."/>
            <person name="Grigoriev I.V."/>
        </authorList>
    </citation>
    <scope>NUCLEOTIDE SEQUENCE [LARGE SCALE GENOMIC DNA]</scope>
    <source>
        <strain evidence="10 11">SO2202</strain>
    </source>
</reference>
<dbReference type="InterPro" id="IPR013785">
    <property type="entry name" value="Aldolase_TIM"/>
</dbReference>
<dbReference type="GO" id="GO:0046386">
    <property type="term" value="P:deoxyribose phosphate catabolic process"/>
    <property type="evidence" value="ECO:0007669"/>
    <property type="project" value="UniProtKB-UniPathway"/>
</dbReference>
<protein>
    <recommendedName>
        <fullName evidence="2">deoxyribose-phosphate aldolase</fullName>
        <ecNumber evidence="2">4.1.2.4</ecNumber>
    </recommendedName>
    <alternativeName>
        <fullName evidence="6">2-deoxy-D-ribose 5-phosphate aldolase</fullName>
    </alternativeName>
</protein>
<dbReference type="RefSeq" id="XP_016756131.1">
    <property type="nucleotide sequence ID" value="XM_016907374.1"/>
</dbReference>
<dbReference type="GO" id="GO:0016052">
    <property type="term" value="P:carbohydrate catabolic process"/>
    <property type="evidence" value="ECO:0007669"/>
    <property type="project" value="TreeGrafter"/>
</dbReference>
<feature type="active site" description="Proton donor/acceptor" evidence="8">
    <location>
        <position position="227"/>
    </location>
</feature>
<organism evidence="10 11">
    <name type="scientific">Sphaerulina musiva (strain SO2202)</name>
    <name type="common">Poplar stem canker fungus</name>
    <name type="synonym">Septoria musiva</name>
    <dbReference type="NCBI Taxonomy" id="692275"/>
    <lineage>
        <taxon>Eukaryota</taxon>
        <taxon>Fungi</taxon>
        <taxon>Dikarya</taxon>
        <taxon>Ascomycota</taxon>
        <taxon>Pezizomycotina</taxon>
        <taxon>Dothideomycetes</taxon>
        <taxon>Dothideomycetidae</taxon>
        <taxon>Mycosphaerellales</taxon>
        <taxon>Mycosphaerellaceae</taxon>
        <taxon>Sphaerulina</taxon>
    </lineage>
</organism>
<evidence type="ECO:0000256" key="3">
    <source>
        <dbReference type="ARBA" id="ARBA00022490"/>
    </source>
</evidence>
<dbReference type="PIRSF" id="PIRSF001357">
    <property type="entry name" value="DeoC"/>
    <property type="match status" value="1"/>
</dbReference>
<sequence>MPTTTAYTNQEWQRIIVSIEQNLHIDSTKIYSFDPSTIAHTIDHTLLKLDSSHSHFDGLCHEALQEHFASVCVRPEWVKLCVEKLRGSGVRVASVVGFHEGTYDVERKLEDVKLAVEGGAEELDLVVNWGWLKEQEYETVYAELAAIRKAAPHPTLIKLILETSQLSDQQIIAGTVLASAADLDFVKTATGFHGHGATVPHVQLMKAVCEYLAKNPLHADSHQMLVKASGGIRTYEDAVKMLEAGASRLGTSGGVLIARQAKEHAAGTNVGSAEGSGQTTSSSEY</sequence>